<keyword evidence="4" id="KW-0238">DNA-binding</keyword>
<dbReference type="InterPro" id="IPR007627">
    <property type="entry name" value="RNA_pol_sigma70_r2"/>
</dbReference>
<evidence type="ECO:0000256" key="3">
    <source>
        <dbReference type="ARBA" id="ARBA00023082"/>
    </source>
</evidence>
<dbReference type="InterPro" id="IPR013324">
    <property type="entry name" value="RNA_pol_sigma_r3/r4-like"/>
</dbReference>
<evidence type="ECO:0000256" key="2">
    <source>
        <dbReference type="ARBA" id="ARBA00023015"/>
    </source>
</evidence>
<keyword evidence="3" id="KW-0731">Sigma factor</keyword>
<evidence type="ECO:0000313" key="8">
    <source>
        <dbReference type="EMBL" id="SFF81684.1"/>
    </source>
</evidence>
<dbReference type="InterPro" id="IPR013325">
    <property type="entry name" value="RNA_pol_sigma_r2"/>
</dbReference>
<keyword evidence="2" id="KW-0805">Transcription regulation</keyword>
<comment type="similarity">
    <text evidence="1">Belongs to the sigma-70 factor family. ECF subfamily.</text>
</comment>
<keyword evidence="9" id="KW-1185">Reference proteome</keyword>
<dbReference type="Pfam" id="PF04542">
    <property type="entry name" value="Sigma70_r2"/>
    <property type="match status" value="1"/>
</dbReference>
<dbReference type="STRING" id="380248.SAMN05216251_13059"/>
<dbReference type="InterPro" id="IPR039425">
    <property type="entry name" value="RNA_pol_sigma-70-like"/>
</dbReference>
<dbReference type="OrthoDB" id="9811152at2"/>
<dbReference type="PANTHER" id="PTHR43133">
    <property type="entry name" value="RNA POLYMERASE ECF-TYPE SIGMA FACTO"/>
    <property type="match status" value="1"/>
</dbReference>
<evidence type="ECO:0000256" key="4">
    <source>
        <dbReference type="ARBA" id="ARBA00023125"/>
    </source>
</evidence>
<dbReference type="InterPro" id="IPR013249">
    <property type="entry name" value="RNA_pol_sigma70_r4_t2"/>
</dbReference>
<dbReference type="InterPro" id="IPR036388">
    <property type="entry name" value="WH-like_DNA-bd_sf"/>
</dbReference>
<dbReference type="Gene3D" id="1.10.1740.10">
    <property type="match status" value="1"/>
</dbReference>
<dbReference type="AlphaFoldDB" id="A0A1I2LQT2"/>
<organism evidence="8 9">
    <name type="scientific">Actinacidiphila alni</name>
    <dbReference type="NCBI Taxonomy" id="380248"/>
    <lineage>
        <taxon>Bacteria</taxon>
        <taxon>Bacillati</taxon>
        <taxon>Actinomycetota</taxon>
        <taxon>Actinomycetes</taxon>
        <taxon>Kitasatosporales</taxon>
        <taxon>Streptomycetaceae</taxon>
        <taxon>Actinacidiphila</taxon>
    </lineage>
</organism>
<dbReference type="Pfam" id="PF08281">
    <property type="entry name" value="Sigma70_r4_2"/>
    <property type="match status" value="1"/>
</dbReference>
<evidence type="ECO:0000256" key="1">
    <source>
        <dbReference type="ARBA" id="ARBA00010641"/>
    </source>
</evidence>
<dbReference type="EMBL" id="FONG01000030">
    <property type="protein sequence ID" value="SFF81684.1"/>
    <property type="molecule type" value="Genomic_DNA"/>
</dbReference>
<keyword evidence="5" id="KW-0804">Transcription</keyword>
<gene>
    <name evidence="8" type="ORF">SAMN05216251_13059</name>
</gene>
<dbReference type="NCBIfam" id="TIGR02937">
    <property type="entry name" value="sigma70-ECF"/>
    <property type="match status" value="1"/>
</dbReference>
<reference evidence="8 9" key="1">
    <citation type="submission" date="2016-10" db="EMBL/GenBank/DDBJ databases">
        <authorList>
            <person name="de Groot N.N."/>
        </authorList>
    </citation>
    <scope>NUCLEOTIDE SEQUENCE [LARGE SCALE GENOMIC DNA]</scope>
    <source>
        <strain evidence="8 9">CGMCC 4.3510</strain>
    </source>
</reference>
<protein>
    <submittedName>
        <fullName evidence="8">RNA polymerase sigma-70 factor, ECF subfamily</fullName>
    </submittedName>
</protein>
<feature type="domain" description="RNA polymerase sigma factor 70 region 4 type 2" evidence="7">
    <location>
        <begin position="122"/>
        <end position="172"/>
    </location>
</feature>
<dbReference type="GO" id="GO:0006352">
    <property type="term" value="P:DNA-templated transcription initiation"/>
    <property type="evidence" value="ECO:0007669"/>
    <property type="project" value="InterPro"/>
</dbReference>
<accession>A0A1I2LQT2</accession>
<evidence type="ECO:0000256" key="5">
    <source>
        <dbReference type="ARBA" id="ARBA00023163"/>
    </source>
</evidence>
<dbReference type="InterPro" id="IPR014284">
    <property type="entry name" value="RNA_pol_sigma-70_dom"/>
</dbReference>
<evidence type="ECO:0000259" key="6">
    <source>
        <dbReference type="Pfam" id="PF04542"/>
    </source>
</evidence>
<dbReference type="GO" id="GO:0003677">
    <property type="term" value="F:DNA binding"/>
    <property type="evidence" value="ECO:0007669"/>
    <property type="project" value="UniProtKB-KW"/>
</dbReference>
<dbReference type="GO" id="GO:0016987">
    <property type="term" value="F:sigma factor activity"/>
    <property type="evidence" value="ECO:0007669"/>
    <property type="project" value="UniProtKB-KW"/>
</dbReference>
<proteinExistence type="inferred from homology"/>
<dbReference type="SUPFAM" id="SSF88659">
    <property type="entry name" value="Sigma3 and sigma4 domains of RNA polymerase sigma factors"/>
    <property type="match status" value="1"/>
</dbReference>
<sequence length="199" mass="21578">MSGARNDGAPGDGGRIGGEDFIRALYAEHGTYLMRVATTHLHGDRHLAEDYVQETVLRAWRHAGSLHPQNGSIRPWLVTVLRNLVVDGHRARQARPPETSDAVLDDMPAAEQTEAAITRNVVRGALADLSHQHREILLHVRYLDRSVAQTAEALGIPPGTVKSRTYLALKALREALEHRGYTTEGAAVPGSPAALPGGR</sequence>
<dbReference type="Proteomes" id="UP000199323">
    <property type="component" value="Unassembled WGS sequence"/>
</dbReference>
<dbReference type="Gene3D" id="1.10.10.10">
    <property type="entry name" value="Winged helix-like DNA-binding domain superfamily/Winged helix DNA-binding domain"/>
    <property type="match status" value="1"/>
</dbReference>
<dbReference type="SUPFAM" id="SSF88946">
    <property type="entry name" value="Sigma2 domain of RNA polymerase sigma factors"/>
    <property type="match status" value="1"/>
</dbReference>
<evidence type="ECO:0000313" key="9">
    <source>
        <dbReference type="Proteomes" id="UP000199323"/>
    </source>
</evidence>
<dbReference type="PANTHER" id="PTHR43133:SF52">
    <property type="entry name" value="ECF RNA POLYMERASE SIGMA FACTOR SIGL"/>
    <property type="match status" value="1"/>
</dbReference>
<name>A0A1I2LQT2_9ACTN</name>
<evidence type="ECO:0000259" key="7">
    <source>
        <dbReference type="Pfam" id="PF08281"/>
    </source>
</evidence>
<feature type="domain" description="RNA polymerase sigma-70 region 2" evidence="6">
    <location>
        <begin position="25"/>
        <end position="93"/>
    </location>
</feature>
<dbReference type="CDD" id="cd06171">
    <property type="entry name" value="Sigma70_r4"/>
    <property type="match status" value="1"/>
</dbReference>